<dbReference type="PROSITE" id="PS50830">
    <property type="entry name" value="TNASE_3"/>
    <property type="match status" value="1"/>
</dbReference>
<evidence type="ECO:0000313" key="4">
    <source>
        <dbReference type="Proteomes" id="UP000315901"/>
    </source>
</evidence>
<name>A0A501W884_9GAMM</name>
<keyword evidence="1" id="KW-0732">Signal</keyword>
<evidence type="ECO:0000256" key="1">
    <source>
        <dbReference type="SAM" id="SignalP"/>
    </source>
</evidence>
<keyword evidence="4" id="KW-1185">Reference proteome</keyword>
<protein>
    <submittedName>
        <fullName evidence="3">Thermonuclease family protein</fullName>
    </submittedName>
</protein>
<reference evidence="3 4" key="1">
    <citation type="submission" date="2019-06" db="EMBL/GenBank/DDBJ databases">
        <title>A novel bacterium of genus Marinomonas, isolated from coastal sand.</title>
        <authorList>
            <person name="Huang H."/>
            <person name="Mo K."/>
            <person name="Hu Y."/>
        </authorList>
    </citation>
    <scope>NUCLEOTIDE SEQUENCE [LARGE SCALE GENOMIC DNA]</scope>
    <source>
        <strain evidence="3 4">HB171799</strain>
    </source>
</reference>
<feature type="chain" id="PRO_5021439497" evidence="1">
    <location>
        <begin position="21"/>
        <end position="138"/>
    </location>
</feature>
<evidence type="ECO:0000313" key="3">
    <source>
        <dbReference type="EMBL" id="TPE44580.1"/>
    </source>
</evidence>
<dbReference type="AlphaFoldDB" id="A0A501W884"/>
<dbReference type="InterPro" id="IPR035437">
    <property type="entry name" value="SNase_OB-fold_sf"/>
</dbReference>
<comment type="caution">
    <text evidence="3">The sequence shown here is derived from an EMBL/GenBank/DDBJ whole genome shotgun (WGS) entry which is preliminary data.</text>
</comment>
<dbReference type="Gene3D" id="2.40.50.90">
    <property type="match status" value="1"/>
</dbReference>
<dbReference type="Proteomes" id="UP000315901">
    <property type="component" value="Unassembled WGS sequence"/>
</dbReference>
<evidence type="ECO:0000259" key="2">
    <source>
        <dbReference type="PROSITE" id="PS50830"/>
    </source>
</evidence>
<dbReference type="RefSeq" id="WP_140591837.1">
    <property type="nucleotide sequence ID" value="NZ_VFRR01000079.1"/>
</dbReference>
<feature type="domain" description="TNase-like" evidence="2">
    <location>
        <begin position="22"/>
        <end position="129"/>
    </location>
</feature>
<dbReference type="InterPro" id="IPR016071">
    <property type="entry name" value="Staphylococal_nuclease_OB-fold"/>
</dbReference>
<dbReference type="EMBL" id="VFRR01000079">
    <property type="protein sequence ID" value="TPE44580.1"/>
    <property type="molecule type" value="Genomic_DNA"/>
</dbReference>
<dbReference type="OrthoDB" id="309040at2"/>
<gene>
    <name evidence="3" type="ORF">FJM67_16865</name>
</gene>
<sequence length="138" mass="15455">MRFSIPVMAFLLTFSLYATAEDVRVEKVISVYDADTFRVDIAGWPDIVGKNMSVRVNGVDAAEIRGKCEGEKQLARQARDFTRQFLANGQVIELRNIQRGKYFRLLADVYVDGNSLTDALLLSGLARPYDGGSRQGWC</sequence>
<organism evidence="3 4">
    <name type="scientific">Maribrevibacterium harenarium</name>
    <dbReference type="NCBI Taxonomy" id="2589817"/>
    <lineage>
        <taxon>Bacteria</taxon>
        <taxon>Pseudomonadati</taxon>
        <taxon>Pseudomonadota</taxon>
        <taxon>Gammaproteobacteria</taxon>
        <taxon>Oceanospirillales</taxon>
        <taxon>Oceanospirillaceae</taxon>
        <taxon>Maribrevibacterium</taxon>
    </lineage>
</organism>
<dbReference type="SUPFAM" id="SSF50199">
    <property type="entry name" value="Staphylococcal nuclease"/>
    <property type="match status" value="1"/>
</dbReference>
<accession>A0A501W884</accession>
<dbReference type="Pfam" id="PF00565">
    <property type="entry name" value="SNase"/>
    <property type="match status" value="1"/>
</dbReference>
<proteinExistence type="predicted"/>
<dbReference type="SMART" id="SM00318">
    <property type="entry name" value="SNc"/>
    <property type="match status" value="1"/>
</dbReference>
<feature type="signal peptide" evidence="1">
    <location>
        <begin position="1"/>
        <end position="20"/>
    </location>
</feature>